<dbReference type="EMBL" id="VRTY01000072">
    <property type="protein sequence ID" value="TXK36710.1"/>
    <property type="molecule type" value="Genomic_DNA"/>
</dbReference>
<comment type="caution">
    <text evidence="3">The sequence shown here is derived from an EMBL/GenBank/DDBJ whole genome shotgun (WGS) entry which is preliminary data.</text>
</comment>
<dbReference type="RefSeq" id="WP_147922956.1">
    <property type="nucleotide sequence ID" value="NZ_VRTY01000072.1"/>
</dbReference>
<dbReference type="CDD" id="cd19152">
    <property type="entry name" value="AKR_AKR15A"/>
    <property type="match status" value="1"/>
</dbReference>
<dbReference type="PANTHER" id="PTHR42686:SF1">
    <property type="entry name" value="GH17980P-RELATED"/>
    <property type="match status" value="1"/>
</dbReference>
<dbReference type="InterPro" id="IPR023210">
    <property type="entry name" value="NADP_OxRdtase_dom"/>
</dbReference>
<dbReference type="Proteomes" id="UP000321926">
    <property type="component" value="Unassembled WGS sequence"/>
</dbReference>
<sequence length="363" mass="40216">MSATNPLKKEYDSAQATPAAGDRSQKVSINIPPVIFGTSGLGNLYEALDDDVKLAIVKECFVHSKGPAVFDSAGKYGAGLALESLGKCLRELNIKPEDVIISNKLGWVRTELKTPEPTFEPGVWKDLKYDAVQHISYDGILECFEQGNELLGGYVPQLVSVHDPDEYMAQAKDEAEAGKLYQDILDGYRALANLKAQGKVQAIGVGAKSWPIIKRIASDVQLDWVMIANSMTIKEHPQDLLDFMQELKQQGVQIINSAVYHGGFLIGGEYYDYKHVSPDSEENKALFKWRDDFFALCKQYDITPAQACVQFALHTPGVVSLALSTTNPKRVKQNIENAYNAVPAGFWQAMKEKGLLEQEYSYL</sequence>
<keyword evidence="4" id="KW-1185">Reference proteome</keyword>
<proteinExistence type="predicted"/>
<evidence type="ECO:0000313" key="4">
    <source>
        <dbReference type="Proteomes" id="UP000321926"/>
    </source>
</evidence>
<protein>
    <submittedName>
        <fullName evidence="3">Aldo/keto reductase</fullName>
    </submittedName>
</protein>
<evidence type="ECO:0000313" key="3">
    <source>
        <dbReference type="EMBL" id="TXK36710.1"/>
    </source>
</evidence>
<feature type="region of interest" description="Disordered" evidence="1">
    <location>
        <begin position="1"/>
        <end position="24"/>
    </location>
</feature>
<dbReference type="GO" id="GO:0005829">
    <property type="term" value="C:cytosol"/>
    <property type="evidence" value="ECO:0007669"/>
    <property type="project" value="TreeGrafter"/>
</dbReference>
<dbReference type="AlphaFoldDB" id="A0A5C8JED2"/>
<dbReference type="InterPro" id="IPR036812">
    <property type="entry name" value="NAD(P)_OxRdtase_dom_sf"/>
</dbReference>
<feature type="domain" description="NADP-dependent oxidoreductase" evidence="2">
    <location>
        <begin position="34"/>
        <end position="349"/>
    </location>
</feature>
<accession>A0A5C8JED2</accession>
<dbReference type="InterPro" id="IPR020471">
    <property type="entry name" value="AKR"/>
</dbReference>
<dbReference type="PANTHER" id="PTHR42686">
    <property type="entry name" value="GH17980P-RELATED"/>
    <property type="match status" value="1"/>
</dbReference>
<dbReference type="GO" id="GO:0016491">
    <property type="term" value="F:oxidoreductase activity"/>
    <property type="evidence" value="ECO:0007669"/>
    <property type="project" value="InterPro"/>
</dbReference>
<reference evidence="3 4" key="1">
    <citation type="submission" date="2019-08" db="EMBL/GenBank/DDBJ databases">
        <authorList>
            <person name="Shi S."/>
        </authorList>
    </citation>
    <scope>NUCLEOTIDE SEQUENCE [LARGE SCALE GENOMIC DNA]</scope>
    <source>
        <strain evidence="3 4">GY10130</strain>
    </source>
</reference>
<organism evidence="3 4">
    <name type="scientific">Pontibacter qinzhouensis</name>
    <dbReference type="NCBI Taxonomy" id="2603253"/>
    <lineage>
        <taxon>Bacteria</taxon>
        <taxon>Pseudomonadati</taxon>
        <taxon>Bacteroidota</taxon>
        <taxon>Cytophagia</taxon>
        <taxon>Cytophagales</taxon>
        <taxon>Hymenobacteraceae</taxon>
        <taxon>Pontibacter</taxon>
    </lineage>
</organism>
<dbReference type="SUPFAM" id="SSF51430">
    <property type="entry name" value="NAD(P)-linked oxidoreductase"/>
    <property type="match status" value="1"/>
</dbReference>
<gene>
    <name evidence="3" type="ORF">FVR03_16975</name>
</gene>
<dbReference type="Pfam" id="PF00248">
    <property type="entry name" value="Aldo_ket_red"/>
    <property type="match status" value="1"/>
</dbReference>
<name>A0A5C8JED2_9BACT</name>
<dbReference type="Gene3D" id="3.20.20.100">
    <property type="entry name" value="NADP-dependent oxidoreductase domain"/>
    <property type="match status" value="1"/>
</dbReference>
<dbReference type="OrthoDB" id="9773828at2"/>
<evidence type="ECO:0000259" key="2">
    <source>
        <dbReference type="Pfam" id="PF00248"/>
    </source>
</evidence>
<evidence type="ECO:0000256" key="1">
    <source>
        <dbReference type="SAM" id="MobiDB-lite"/>
    </source>
</evidence>